<accession>A0A081S810</accession>
<gene>
    <name evidence="3" type="ORF">AAA799E16_00228</name>
</gene>
<evidence type="ECO:0000256" key="1">
    <source>
        <dbReference type="SAM" id="Coils"/>
    </source>
</evidence>
<comment type="caution">
    <text evidence="3">The sequence shown here is derived from an EMBL/GenBank/DDBJ whole genome shotgun (WGS) entry which is preliminary data.</text>
</comment>
<keyword evidence="3" id="KW-0540">Nuclease</keyword>
<evidence type="ECO:0000313" key="4">
    <source>
        <dbReference type="Proteomes" id="UP000028027"/>
    </source>
</evidence>
<dbReference type="EMBL" id="JNVL01000002">
    <property type="protein sequence ID" value="KER07063.1"/>
    <property type="molecule type" value="Genomic_DNA"/>
</dbReference>
<sequence length="165" mass="18651">MKILLFLDVSSLIQSLNKSKLIAECPDCGDEFPLSKALLFDGRGEFPDKAEEKRKELLKELKERSADLLERQKRATTKSENTAIAVGIGKIVEKILPAHKNFDLVPADCRFLAEPIDMIVFDGVSKNKVDKITFMDVKTGSATLNKHQRQVRDAIEDNNVKWESY</sequence>
<feature type="domain" description="Holliday junction resolvase-related" evidence="2">
    <location>
        <begin position="66"/>
        <end position="164"/>
    </location>
</feature>
<evidence type="ECO:0000259" key="2">
    <source>
        <dbReference type="Pfam" id="PF10107"/>
    </source>
</evidence>
<keyword evidence="3" id="KW-0255">Endonuclease</keyword>
<organism evidence="3 4">
    <name type="scientific">Marine Group I thaumarchaeote SCGC AAA799-E16</name>
    <dbReference type="NCBI Taxonomy" id="1502292"/>
    <lineage>
        <taxon>Archaea</taxon>
        <taxon>Nitrososphaerota</taxon>
        <taxon>Marine Group I</taxon>
    </lineage>
</organism>
<protein>
    <submittedName>
        <fullName evidence="3">Endonuclease archaeal Holliday junction resolvase protein</fullName>
    </submittedName>
</protein>
<dbReference type="InterPro" id="IPR019287">
    <property type="entry name" value="Hday_junct_resolvase-rel_dom"/>
</dbReference>
<dbReference type="Pfam" id="PF10107">
    <property type="entry name" value="Endonuc_Holl"/>
    <property type="match status" value="1"/>
</dbReference>
<name>A0A081S810_9ARCH</name>
<evidence type="ECO:0000313" key="3">
    <source>
        <dbReference type="EMBL" id="KER07063.1"/>
    </source>
</evidence>
<dbReference type="GO" id="GO:0004519">
    <property type="term" value="F:endonuclease activity"/>
    <property type="evidence" value="ECO:0007669"/>
    <property type="project" value="UniProtKB-KW"/>
</dbReference>
<reference evidence="3 4" key="1">
    <citation type="submission" date="2014-06" db="EMBL/GenBank/DDBJ databases">
        <authorList>
            <person name="Ngugi D.K."/>
            <person name="Blom J."/>
            <person name="Alam I."/>
            <person name="Rashid M."/>
            <person name="Ba Alawi W."/>
            <person name="Zhang G."/>
            <person name="Hikmawan T."/>
            <person name="Guan Y."/>
            <person name="Antunes A."/>
            <person name="Siam R."/>
            <person name="Eldorry H."/>
            <person name="Bajic V."/>
            <person name="Stingl U."/>
        </authorList>
    </citation>
    <scope>NUCLEOTIDE SEQUENCE [LARGE SCALE GENOMIC DNA]</scope>
    <source>
        <strain evidence="3">SCGC AAA799-E16</strain>
    </source>
</reference>
<proteinExistence type="predicted"/>
<dbReference type="Proteomes" id="UP000028027">
    <property type="component" value="Unassembled WGS sequence"/>
</dbReference>
<keyword evidence="1" id="KW-0175">Coiled coil</keyword>
<keyword evidence="4" id="KW-1185">Reference proteome</keyword>
<feature type="coiled-coil region" evidence="1">
    <location>
        <begin position="51"/>
        <end position="78"/>
    </location>
</feature>
<keyword evidence="3" id="KW-0378">Hydrolase</keyword>
<dbReference type="AlphaFoldDB" id="A0A081S810"/>